<keyword evidence="3" id="KW-1185">Reference proteome</keyword>
<dbReference type="EMBL" id="CARXXK010000590">
    <property type="protein sequence ID" value="CAI6370859.1"/>
    <property type="molecule type" value="Genomic_DNA"/>
</dbReference>
<organism evidence="2 3">
    <name type="scientific">Macrosiphum euphorbiae</name>
    <name type="common">potato aphid</name>
    <dbReference type="NCBI Taxonomy" id="13131"/>
    <lineage>
        <taxon>Eukaryota</taxon>
        <taxon>Metazoa</taxon>
        <taxon>Ecdysozoa</taxon>
        <taxon>Arthropoda</taxon>
        <taxon>Hexapoda</taxon>
        <taxon>Insecta</taxon>
        <taxon>Pterygota</taxon>
        <taxon>Neoptera</taxon>
        <taxon>Paraneoptera</taxon>
        <taxon>Hemiptera</taxon>
        <taxon>Sternorrhyncha</taxon>
        <taxon>Aphidomorpha</taxon>
        <taxon>Aphidoidea</taxon>
        <taxon>Aphididae</taxon>
        <taxon>Macrosiphini</taxon>
        <taxon>Macrosiphum</taxon>
    </lineage>
</organism>
<feature type="domain" description="DDE-1" evidence="1">
    <location>
        <begin position="3"/>
        <end position="68"/>
    </location>
</feature>
<protein>
    <recommendedName>
        <fullName evidence="1">DDE-1 domain-containing protein</fullName>
    </recommendedName>
</protein>
<reference evidence="2 3" key="1">
    <citation type="submission" date="2023-01" db="EMBL/GenBank/DDBJ databases">
        <authorList>
            <person name="Whitehead M."/>
        </authorList>
    </citation>
    <scope>NUCLEOTIDE SEQUENCE [LARGE SCALE GENOMIC DNA]</scope>
</reference>
<dbReference type="AlphaFoldDB" id="A0AAV0XQH3"/>
<sequence length="97" mass="11526">MTILLLPPHSSHLLQPMSVFKSIKTTYDQRLCTWIRNHKQQKLPRQELLKIVREIWLQLDKSIIINGFKKAGIFPFNNSVIDRTQFDPLSLKRWDDP</sequence>
<proteinExistence type="predicted"/>
<dbReference type="Proteomes" id="UP001160148">
    <property type="component" value="Unassembled WGS sequence"/>
</dbReference>
<evidence type="ECO:0000259" key="1">
    <source>
        <dbReference type="Pfam" id="PF03184"/>
    </source>
</evidence>
<name>A0AAV0XQH3_9HEMI</name>
<dbReference type="InterPro" id="IPR004875">
    <property type="entry name" value="DDE_SF_endonuclease_dom"/>
</dbReference>
<evidence type="ECO:0000313" key="2">
    <source>
        <dbReference type="EMBL" id="CAI6370859.1"/>
    </source>
</evidence>
<accession>A0AAV0XQH3</accession>
<gene>
    <name evidence="2" type="ORF">MEUPH1_LOCUS24936</name>
</gene>
<dbReference type="GO" id="GO:0003676">
    <property type="term" value="F:nucleic acid binding"/>
    <property type="evidence" value="ECO:0007669"/>
    <property type="project" value="InterPro"/>
</dbReference>
<dbReference type="Pfam" id="PF03184">
    <property type="entry name" value="DDE_1"/>
    <property type="match status" value="1"/>
</dbReference>
<comment type="caution">
    <text evidence="2">The sequence shown here is derived from an EMBL/GenBank/DDBJ whole genome shotgun (WGS) entry which is preliminary data.</text>
</comment>
<evidence type="ECO:0000313" key="3">
    <source>
        <dbReference type="Proteomes" id="UP001160148"/>
    </source>
</evidence>